<dbReference type="SUPFAM" id="SSF51735">
    <property type="entry name" value="NAD(P)-binding Rossmann-fold domains"/>
    <property type="match status" value="2"/>
</dbReference>
<name>A0A383WE60_TETOB</name>
<feature type="compositionally biased region" description="Low complexity" evidence="2">
    <location>
        <begin position="378"/>
        <end position="397"/>
    </location>
</feature>
<dbReference type="Pfam" id="PF03807">
    <property type="entry name" value="F420_oxidored"/>
    <property type="match status" value="1"/>
</dbReference>
<dbReference type="Gene3D" id="3.40.50.720">
    <property type="entry name" value="NAD(P)-binding Rossmann-like Domain"/>
    <property type="match status" value="2"/>
</dbReference>
<dbReference type="Pfam" id="PF26213">
    <property type="entry name" value="TYRAAT1_C"/>
    <property type="match status" value="1"/>
</dbReference>
<dbReference type="InterPro" id="IPR008927">
    <property type="entry name" value="6-PGluconate_DH-like_C_sf"/>
</dbReference>
<dbReference type="PROSITE" id="PS51176">
    <property type="entry name" value="PDH_ADH"/>
    <property type="match status" value="1"/>
</dbReference>
<dbReference type="PANTHER" id="PTHR43207">
    <property type="entry name" value="AROGENATE DEHYDROGENASE-RELATED"/>
    <property type="match status" value="1"/>
</dbReference>
<evidence type="ECO:0000256" key="2">
    <source>
        <dbReference type="SAM" id="MobiDB-lite"/>
    </source>
</evidence>
<protein>
    <recommendedName>
        <fullName evidence="3">Prephenate/arogenate dehydrogenase domain-containing protein</fullName>
    </recommendedName>
</protein>
<dbReference type="InterPro" id="IPR045011">
    <property type="entry name" value="TYRAAT1/2"/>
</dbReference>
<organism evidence="4 5">
    <name type="scientific">Tetradesmus obliquus</name>
    <name type="common">Green alga</name>
    <name type="synonym">Acutodesmus obliquus</name>
    <dbReference type="NCBI Taxonomy" id="3088"/>
    <lineage>
        <taxon>Eukaryota</taxon>
        <taxon>Viridiplantae</taxon>
        <taxon>Chlorophyta</taxon>
        <taxon>core chlorophytes</taxon>
        <taxon>Chlorophyceae</taxon>
        <taxon>CS clade</taxon>
        <taxon>Sphaeropleales</taxon>
        <taxon>Scenedesmaceae</taxon>
        <taxon>Tetradesmus</taxon>
    </lineage>
</organism>
<keyword evidence="1" id="KW-0560">Oxidoreductase</keyword>
<gene>
    <name evidence="4" type="ORF">BQ4739_LOCUS15744</name>
</gene>
<accession>A0A383WE60</accession>
<dbReference type="STRING" id="3088.A0A383WE60"/>
<dbReference type="EMBL" id="FNXT01001234">
    <property type="protein sequence ID" value="SZX75452.1"/>
    <property type="molecule type" value="Genomic_DNA"/>
</dbReference>
<dbReference type="SUPFAM" id="SSF48179">
    <property type="entry name" value="6-phosphogluconate dehydrogenase C-terminal domain-like"/>
    <property type="match status" value="1"/>
</dbReference>
<sequence>MQHKISKDKQLTIGIVGFGTFGQFLAKRFVQAGHRVLATSRTPYFSEAAAIGAEYFEDADDFCEEHPDIVILASSILSTEPVLRHLPLTRLKRSTLIVDVLSVKVFPKQLRLSRLPPELDILCTHPMFGPLTTSTDKAQTSSVIAGVFPKQLLLSKLPPELDILCTQSHCAHNPTFNLDASVAASDSGCDPLLPQVFPKQLLLSRLPPELDILCTHPMFGPDSGKGSWEGLNFMYEAVRVGKDPRRQQRLELFLDFWRSQGCRMVEMTCEEHDRQAASTQFVTHTVGRMLGAMDLASTDINTKGYENLLQLVNNTKNDSFELYYGLFLYNTNATDELERLEKAFDVVKKQLFGRLHDIARKQLFPAPVPNEQQPRQQANGGSSSSSNSSVRSASSSSSSMSSLDSAAAAAVNSAASAAISLANGVAKGKAAAAPGAAAVGGDFTLVDKGRAKGAQ</sequence>
<dbReference type="GO" id="GO:0008977">
    <property type="term" value="F:prephenate dehydrogenase (NAD+) activity"/>
    <property type="evidence" value="ECO:0007669"/>
    <property type="project" value="InterPro"/>
</dbReference>
<dbReference type="GO" id="GO:0004665">
    <property type="term" value="F:prephenate dehydrogenase (NADP+) activity"/>
    <property type="evidence" value="ECO:0007669"/>
    <property type="project" value="InterPro"/>
</dbReference>
<dbReference type="InterPro" id="IPR003099">
    <property type="entry name" value="Prephen_DH"/>
</dbReference>
<evidence type="ECO:0000313" key="4">
    <source>
        <dbReference type="EMBL" id="SZX75452.1"/>
    </source>
</evidence>
<dbReference type="AlphaFoldDB" id="A0A383WE60"/>
<evidence type="ECO:0000259" key="3">
    <source>
        <dbReference type="PROSITE" id="PS51176"/>
    </source>
</evidence>
<dbReference type="InterPro" id="IPR012070">
    <property type="entry name" value="Arogenate_DH_2"/>
</dbReference>
<dbReference type="GO" id="GO:0006571">
    <property type="term" value="P:tyrosine biosynthetic process"/>
    <property type="evidence" value="ECO:0007669"/>
    <property type="project" value="InterPro"/>
</dbReference>
<dbReference type="PANTHER" id="PTHR43207:SF4">
    <property type="entry name" value="AROGENATE DEHYDROGENASE 2, CHLOROPLASTIC"/>
    <property type="match status" value="1"/>
</dbReference>
<evidence type="ECO:0000313" key="5">
    <source>
        <dbReference type="Proteomes" id="UP000256970"/>
    </source>
</evidence>
<dbReference type="PIRSF" id="PIRSF036577">
    <property type="entry name" value="PDH_ADH_plant"/>
    <property type="match status" value="1"/>
</dbReference>
<dbReference type="InterPro" id="IPR036291">
    <property type="entry name" value="NAD(P)-bd_dom_sf"/>
</dbReference>
<proteinExistence type="predicted"/>
<feature type="region of interest" description="Disordered" evidence="2">
    <location>
        <begin position="364"/>
        <end position="397"/>
    </location>
</feature>
<evidence type="ECO:0000256" key="1">
    <source>
        <dbReference type="ARBA" id="ARBA00023002"/>
    </source>
</evidence>
<feature type="domain" description="Prephenate/arogenate dehydrogenase" evidence="3">
    <location>
        <begin position="11"/>
        <end position="381"/>
    </location>
</feature>
<reference evidence="4 5" key="1">
    <citation type="submission" date="2016-10" db="EMBL/GenBank/DDBJ databases">
        <authorList>
            <person name="Cai Z."/>
        </authorList>
    </citation>
    <scope>NUCLEOTIDE SEQUENCE [LARGE SCALE GENOMIC DNA]</scope>
</reference>
<keyword evidence="5" id="KW-1185">Reference proteome</keyword>
<dbReference type="Proteomes" id="UP000256970">
    <property type="component" value="Unassembled WGS sequence"/>
</dbReference>
<dbReference type="GO" id="GO:0033730">
    <property type="term" value="F:arogenate dehydrogenase (NADP+) activity"/>
    <property type="evidence" value="ECO:0007669"/>
    <property type="project" value="InterPro"/>
</dbReference>
<dbReference type="InterPro" id="IPR059064">
    <property type="entry name" value="TYRAAT2_C"/>
</dbReference>
<dbReference type="InterPro" id="IPR028939">
    <property type="entry name" value="P5C_Rdtase_cat_N"/>
</dbReference>